<evidence type="ECO:0000313" key="1">
    <source>
        <dbReference type="EMBL" id="PKK64838.1"/>
    </source>
</evidence>
<sequence length="180" mass="20181">MSFTISANIFDILGLKKETNEGIEGKFKETTEERNKETVKVEVGYHINQKVMVPAFTSVKVFANADKIDLVTPFNAKILITCKADRLSKNGKVIIMTDVDASAVKYYLQNKSDKETFMDGNSYYMNTSGTLTVDGYGIITNIKTEPLDNSPMNSESSPKNLVILYQVILTFLQIIIFLQN</sequence>
<organism evidence="1 2">
    <name type="scientific">Rhizophagus irregularis</name>
    <dbReference type="NCBI Taxonomy" id="588596"/>
    <lineage>
        <taxon>Eukaryota</taxon>
        <taxon>Fungi</taxon>
        <taxon>Fungi incertae sedis</taxon>
        <taxon>Mucoromycota</taxon>
        <taxon>Glomeromycotina</taxon>
        <taxon>Glomeromycetes</taxon>
        <taxon>Glomerales</taxon>
        <taxon>Glomeraceae</taxon>
        <taxon>Rhizophagus</taxon>
    </lineage>
</organism>
<proteinExistence type="predicted"/>
<dbReference type="EMBL" id="LLXL01001369">
    <property type="protein sequence ID" value="PKK64838.1"/>
    <property type="molecule type" value="Genomic_DNA"/>
</dbReference>
<protein>
    <submittedName>
        <fullName evidence="1">Uncharacterized protein</fullName>
    </submittedName>
</protein>
<dbReference type="Gene3D" id="2.170.15.10">
    <property type="entry name" value="Proaerolysin, chain A, domain 3"/>
    <property type="match status" value="1"/>
</dbReference>
<gene>
    <name evidence="1" type="ORF">RhiirC2_756020</name>
</gene>
<comment type="caution">
    <text evidence="1">The sequence shown here is derived from an EMBL/GenBank/DDBJ whole genome shotgun (WGS) entry which is preliminary data.</text>
</comment>
<dbReference type="Proteomes" id="UP000233469">
    <property type="component" value="Unassembled WGS sequence"/>
</dbReference>
<reference evidence="1 2" key="2">
    <citation type="submission" date="2017-10" db="EMBL/GenBank/DDBJ databases">
        <title>Extensive intraspecific genome diversity in a model arbuscular mycorrhizal fungus.</title>
        <authorList>
            <person name="Chen E.C.H."/>
            <person name="Morin E."/>
            <person name="Baudet D."/>
            <person name="Noel J."/>
            <person name="Ndikumana S."/>
            <person name="Charron P."/>
            <person name="St-Onge C."/>
            <person name="Giorgi J."/>
            <person name="Grigoriev I.V."/>
            <person name="Roux C."/>
            <person name="Martin F.M."/>
            <person name="Corradi N."/>
        </authorList>
    </citation>
    <scope>NUCLEOTIDE SEQUENCE [LARGE SCALE GENOMIC DNA]</scope>
    <source>
        <strain evidence="1 2">C2</strain>
    </source>
</reference>
<reference evidence="1 2" key="1">
    <citation type="submission" date="2016-04" db="EMBL/GenBank/DDBJ databases">
        <title>Genome analyses suggest a sexual origin of heterokaryosis in a supposedly ancient asexual fungus.</title>
        <authorList>
            <person name="Ropars J."/>
            <person name="Sedzielewska K."/>
            <person name="Noel J."/>
            <person name="Charron P."/>
            <person name="Farinelli L."/>
            <person name="Marton T."/>
            <person name="Kruger M."/>
            <person name="Pelin A."/>
            <person name="Brachmann A."/>
            <person name="Corradi N."/>
        </authorList>
    </citation>
    <scope>NUCLEOTIDE SEQUENCE [LARGE SCALE GENOMIC DNA]</scope>
    <source>
        <strain evidence="1 2">C2</strain>
    </source>
</reference>
<evidence type="ECO:0000313" key="2">
    <source>
        <dbReference type="Proteomes" id="UP000233469"/>
    </source>
</evidence>
<name>A0A2N1MTA2_9GLOM</name>
<dbReference type="AlphaFoldDB" id="A0A2N1MTA2"/>
<dbReference type="VEuPathDB" id="FungiDB:RhiirA1_387998"/>
<dbReference type="VEuPathDB" id="FungiDB:FUN_004214"/>
<accession>A0A2N1MTA2</accession>